<keyword evidence="3" id="KW-0812">Transmembrane</keyword>
<evidence type="ECO:0000256" key="9">
    <source>
        <dbReference type="ARBA" id="ARBA00023180"/>
    </source>
</evidence>
<dbReference type="Ensembl" id="ENSACLT00000052679.1">
    <property type="protein sequence ID" value="ENSACLP00000064823.1"/>
    <property type="gene ID" value="ENSACLG00000036174.1"/>
</dbReference>
<keyword evidence="2" id="KW-1003">Cell membrane</keyword>
<dbReference type="Proteomes" id="UP000265100">
    <property type="component" value="Chromosome 3"/>
</dbReference>
<keyword evidence="10" id="KW-0393">Immunoglobulin domain</keyword>
<proteinExistence type="predicted"/>
<feature type="domain" description="Ig-like" evidence="11">
    <location>
        <begin position="1"/>
        <end position="74"/>
    </location>
</feature>
<evidence type="ECO:0000256" key="1">
    <source>
        <dbReference type="ARBA" id="ARBA00004251"/>
    </source>
</evidence>
<dbReference type="GeneTree" id="ENSGT01150000288455"/>
<evidence type="ECO:0000256" key="4">
    <source>
        <dbReference type="ARBA" id="ARBA00022729"/>
    </source>
</evidence>
<keyword evidence="8" id="KW-0675">Receptor</keyword>
<dbReference type="GO" id="GO:0042102">
    <property type="term" value="P:positive regulation of T cell proliferation"/>
    <property type="evidence" value="ECO:0007669"/>
    <property type="project" value="TreeGrafter"/>
</dbReference>
<dbReference type="PANTHER" id="PTHR25466:SF14">
    <property type="entry name" value="BUTYROPHILIN SUBFAMILY 2 MEMBER A2-LIKE-RELATED"/>
    <property type="match status" value="1"/>
</dbReference>
<dbReference type="GO" id="GO:0031295">
    <property type="term" value="P:T cell costimulation"/>
    <property type="evidence" value="ECO:0007669"/>
    <property type="project" value="TreeGrafter"/>
</dbReference>
<organism evidence="12 13">
    <name type="scientific">Astatotilapia calliptera</name>
    <name type="common">Eastern happy</name>
    <name type="synonym">Chromis callipterus</name>
    <dbReference type="NCBI Taxonomy" id="8154"/>
    <lineage>
        <taxon>Eukaryota</taxon>
        <taxon>Metazoa</taxon>
        <taxon>Chordata</taxon>
        <taxon>Craniata</taxon>
        <taxon>Vertebrata</taxon>
        <taxon>Euteleostomi</taxon>
        <taxon>Actinopterygii</taxon>
        <taxon>Neopterygii</taxon>
        <taxon>Teleostei</taxon>
        <taxon>Neoteleostei</taxon>
        <taxon>Acanthomorphata</taxon>
        <taxon>Ovalentaria</taxon>
        <taxon>Cichlomorphae</taxon>
        <taxon>Cichliformes</taxon>
        <taxon>Cichlidae</taxon>
        <taxon>African cichlids</taxon>
        <taxon>Pseudocrenilabrinae</taxon>
        <taxon>Haplochromini</taxon>
        <taxon>Astatotilapia</taxon>
    </lineage>
</organism>
<evidence type="ECO:0000256" key="5">
    <source>
        <dbReference type="ARBA" id="ARBA00022989"/>
    </source>
</evidence>
<comment type="subcellular location">
    <subcellularLocation>
        <location evidence="1">Cell membrane</location>
        <topology evidence="1">Single-pass type I membrane protein</topology>
    </subcellularLocation>
</comment>
<dbReference type="InterPro" id="IPR007110">
    <property type="entry name" value="Ig-like_dom"/>
</dbReference>
<dbReference type="Gene3D" id="2.60.40.10">
    <property type="entry name" value="Immunoglobulins"/>
    <property type="match status" value="1"/>
</dbReference>
<evidence type="ECO:0000256" key="8">
    <source>
        <dbReference type="ARBA" id="ARBA00023170"/>
    </source>
</evidence>
<keyword evidence="7" id="KW-1015">Disulfide bond</keyword>
<reference evidence="12" key="3">
    <citation type="submission" date="2025-08" db="UniProtKB">
        <authorList>
            <consortium name="Ensembl"/>
        </authorList>
    </citation>
    <scope>IDENTIFICATION</scope>
</reference>
<dbReference type="InterPro" id="IPR051713">
    <property type="entry name" value="T-cell_Activation_Regulation"/>
</dbReference>
<dbReference type="GO" id="GO:0042130">
    <property type="term" value="P:negative regulation of T cell proliferation"/>
    <property type="evidence" value="ECO:0007669"/>
    <property type="project" value="TreeGrafter"/>
</dbReference>
<keyword evidence="13" id="KW-1185">Reference proteome</keyword>
<dbReference type="InterPro" id="IPR036179">
    <property type="entry name" value="Ig-like_dom_sf"/>
</dbReference>
<dbReference type="InterPro" id="IPR013783">
    <property type="entry name" value="Ig-like_fold"/>
</dbReference>
<reference evidence="12 13" key="1">
    <citation type="submission" date="2018-05" db="EMBL/GenBank/DDBJ databases">
        <authorList>
            <person name="Datahose"/>
        </authorList>
    </citation>
    <scope>NUCLEOTIDE SEQUENCE</scope>
</reference>
<keyword evidence="6" id="KW-0472">Membrane</keyword>
<dbReference type="GO" id="GO:0071222">
    <property type="term" value="P:cellular response to lipopolysaccharide"/>
    <property type="evidence" value="ECO:0007669"/>
    <property type="project" value="TreeGrafter"/>
</dbReference>
<dbReference type="GO" id="GO:0007166">
    <property type="term" value="P:cell surface receptor signaling pathway"/>
    <property type="evidence" value="ECO:0007669"/>
    <property type="project" value="TreeGrafter"/>
</dbReference>
<protein>
    <recommendedName>
        <fullName evidence="11">Ig-like domain-containing protein</fullName>
    </recommendedName>
</protein>
<dbReference type="AlphaFoldDB" id="A0AAX7U522"/>
<evidence type="ECO:0000313" key="13">
    <source>
        <dbReference type="Proteomes" id="UP000265100"/>
    </source>
</evidence>
<evidence type="ECO:0000259" key="11">
    <source>
        <dbReference type="PROSITE" id="PS50835"/>
    </source>
</evidence>
<keyword evidence="4" id="KW-0732">Signal</keyword>
<dbReference type="GO" id="GO:0009897">
    <property type="term" value="C:external side of plasma membrane"/>
    <property type="evidence" value="ECO:0007669"/>
    <property type="project" value="TreeGrafter"/>
</dbReference>
<keyword evidence="5" id="KW-1133">Transmembrane helix</keyword>
<evidence type="ECO:0000256" key="10">
    <source>
        <dbReference type="ARBA" id="ARBA00023319"/>
    </source>
</evidence>
<keyword evidence="9" id="KW-0325">Glycoprotein</keyword>
<evidence type="ECO:0000256" key="3">
    <source>
        <dbReference type="ARBA" id="ARBA00022692"/>
    </source>
</evidence>
<dbReference type="GO" id="GO:0006955">
    <property type="term" value="P:immune response"/>
    <property type="evidence" value="ECO:0007669"/>
    <property type="project" value="TreeGrafter"/>
</dbReference>
<evidence type="ECO:0000313" key="12">
    <source>
        <dbReference type="Ensembl" id="ENSACLP00000064823.1"/>
    </source>
</evidence>
<accession>A0AAX7U522</accession>
<evidence type="ECO:0000256" key="2">
    <source>
        <dbReference type="ARBA" id="ARBA00022475"/>
    </source>
</evidence>
<dbReference type="PROSITE" id="PS50835">
    <property type="entry name" value="IG_LIKE"/>
    <property type="match status" value="1"/>
</dbReference>
<evidence type="ECO:0000256" key="6">
    <source>
        <dbReference type="ARBA" id="ARBA00023136"/>
    </source>
</evidence>
<sequence>VRVKWRDRCNRKLHVYQNGWRAEEQHQVYRDRTKMNEDLLKTGDLSLTLKHPTRDSGTYRCKVYGRTSRYKKVQLRVKGLFVCLFVCLFVS</sequence>
<dbReference type="SUPFAM" id="SSF48726">
    <property type="entry name" value="Immunoglobulin"/>
    <property type="match status" value="1"/>
</dbReference>
<name>A0AAX7U522_ASTCA</name>
<dbReference type="PANTHER" id="PTHR25466">
    <property type="entry name" value="T-LYMPHOCYTE ACTIVATION ANTIGEN"/>
    <property type="match status" value="1"/>
</dbReference>
<reference evidence="12" key="4">
    <citation type="submission" date="2025-09" db="UniProtKB">
        <authorList>
            <consortium name="Ensembl"/>
        </authorList>
    </citation>
    <scope>IDENTIFICATION</scope>
</reference>
<reference evidence="13" key="2">
    <citation type="submission" date="2023-03" db="EMBL/GenBank/DDBJ databases">
        <authorList>
            <consortium name="Wellcome Sanger Institute Data Sharing"/>
        </authorList>
    </citation>
    <scope>NUCLEOTIDE SEQUENCE [LARGE SCALE GENOMIC DNA]</scope>
</reference>
<evidence type="ECO:0000256" key="7">
    <source>
        <dbReference type="ARBA" id="ARBA00023157"/>
    </source>
</evidence>